<sequence length="184" mass="20754">MARRLGLNLLQHLHGRLHAETAVSSMQERLASEAAVEDAVARIRAKRPDYAEMHERLYGTQEGIIMCDQPDFQGNCDLIPLEQRKWRPIPTREMLTLGEYEAPTILDCESEGCSAPLCPKSAPISLSPDRGVECYLLFNRTASEAKEYNPHYGPIYFPGISNLADMPGLASWYQCKEGVPRWMD</sequence>
<evidence type="ECO:0000313" key="2">
    <source>
        <dbReference type="Proteomes" id="UP000038010"/>
    </source>
</evidence>
<name>A0A0N1H6T9_9EURO</name>
<dbReference type="RefSeq" id="XP_017998487.1">
    <property type="nucleotide sequence ID" value="XM_018144209.1"/>
</dbReference>
<keyword evidence="2" id="KW-1185">Reference proteome</keyword>
<protein>
    <submittedName>
        <fullName evidence="1">Uncharacterized protein</fullName>
    </submittedName>
</protein>
<dbReference type="EMBL" id="LFJN01000018">
    <property type="protein sequence ID" value="KPI38524.1"/>
    <property type="molecule type" value="Genomic_DNA"/>
</dbReference>
<evidence type="ECO:0000313" key="1">
    <source>
        <dbReference type="EMBL" id="KPI38524.1"/>
    </source>
</evidence>
<proteinExistence type="predicted"/>
<dbReference type="Proteomes" id="UP000038010">
    <property type="component" value="Unassembled WGS sequence"/>
</dbReference>
<organism evidence="1 2">
    <name type="scientific">Cyphellophora attinorum</name>
    <dbReference type="NCBI Taxonomy" id="1664694"/>
    <lineage>
        <taxon>Eukaryota</taxon>
        <taxon>Fungi</taxon>
        <taxon>Dikarya</taxon>
        <taxon>Ascomycota</taxon>
        <taxon>Pezizomycotina</taxon>
        <taxon>Eurotiomycetes</taxon>
        <taxon>Chaetothyriomycetidae</taxon>
        <taxon>Chaetothyriales</taxon>
        <taxon>Cyphellophoraceae</taxon>
        <taxon>Cyphellophora</taxon>
    </lineage>
</organism>
<reference evidence="1 2" key="1">
    <citation type="submission" date="2015-06" db="EMBL/GenBank/DDBJ databases">
        <title>Draft genome of the ant-associated black yeast Phialophora attae CBS 131958.</title>
        <authorList>
            <person name="Moreno L.F."/>
            <person name="Stielow B.J."/>
            <person name="de Hoog S."/>
            <person name="Vicente V.A."/>
            <person name="Weiss V.A."/>
            <person name="de Vries M."/>
            <person name="Cruz L.M."/>
            <person name="Souza E.M."/>
        </authorList>
    </citation>
    <scope>NUCLEOTIDE SEQUENCE [LARGE SCALE GENOMIC DNA]</scope>
    <source>
        <strain evidence="1 2">CBS 131958</strain>
    </source>
</reference>
<accession>A0A0N1H6T9</accession>
<dbReference type="VEuPathDB" id="FungiDB:AB675_4095"/>
<dbReference type="AlphaFoldDB" id="A0A0N1H6T9"/>
<comment type="caution">
    <text evidence="1">The sequence shown here is derived from an EMBL/GenBank/DDBJ whole genome shotgun (WGS) entry which is preliminary data.</text>
</comment>
<gene>
    <name evidence="1" type="ORF">AB675_4095</name>
</gene>
<dbReference type="GeneID" id="28736089"/>